<comment type="similarity">
    <text evidence="2 12">Belongs to the FPP/GGPP synthase family.</text>
</comment>
<keyword evidence="7" id="KW-0460">Magnesium</keyword>
<dbReference type="InterPro" id="IPR000092">
    <property type="entry name" value="Polyprenyl_synt"/>
</dbReference>
<organism evidence="14 15">
    <name type="scientific">Bacillus albus</name>
    <dbReference type="NCBI Taxonomy" id="2026189"/>
    <lineage>
        <taxon>Bacteria</taxon>
        <taxon>Bacillati</taxon>
        <taxon>Bacillota</taxon>
        <taxon>Bacilli</taxon>
        <taxon>Bacillales</taxon>
        <taxon>Bacillaceae</taxon>
        <taxon>Bacillus</taxon>
        <taxon>Bacillus cereus group</taxon>
    </lineage>
</organism>
<dbReference type="SFLD" id="SFLDG01017">
    <property type="entry name" value="Polyprenyl_Transferase_Like"/>
    <property type="match status" value="1"/>
</dbReference>
<dbReference type="PROSITE" id="PS00723">
    <property type="entry name" value="POLYPRENYL_SYNTHASE_1"/>
    <property type="match status" value="1"/>
</dbReference>
<gene>
    <name evidence="14" type="ORF">BAU25_06560</name>
    <name evidence="13" type="ORF">EJW27_06445</name>
</gene>
<evidence type="ECO:0000256" key="4">
    <source>
        <dbReference type="ARBA" id="ARBA00015100"/>
    </source>
</evidence>
<evidence type="ECO:0000256" key="6">
    <source>
        <dbReference type="ARBA" id="ARBA00022723"/>
    </source>
</evidence>
<evidence type="ECO:0000256" key="10">
    <source>
        <dbReference type="ARBA" id="ARBA00032873"/>
    </source>
</evidence>
<proteinExistence type="inferred from homology"/>
<reference evidence="14 15" key="1">
    <citation type="submission" date="2016-06" db="EMBL/GenBank/DDBJ databases">
        <title>First insights into the genetic diversity and population structure of in the Bacillus cereus group bacteria from diverse marine environments.</title>
        <authorList>
            <person name="Liu Y."/>
            <person name="Lai Q."/>
            <person name="Shao Z."/>
        </authorList>
    </citation>
    <scope>NUCLEOTIDE SEQUENCE [LARGE SCALE GENOMIC DNA]</scope>
    <source>
        <strain evidence="14 15">N35-10-2</strain>
    </source>
</reference>
<keyword evidence="5 12" id="KW-0808">Transferase</keyword>
<evidence type="ECO:0000313" key="15">
    <source>
        <dbReference type="Proteomes" id="UP000181873"/>
    </source>
</evidence>
<dbReference type="GO" id="GO:0046872">
    <property type="term" value="F:metal ion binding"/>
    <property type="evidence" value="ECO:0007669"/>
    <property type="project" value="UniProtKB-KW"/>
</dbReference>
<dbReference type="Pfam" id="PF00348">
    <property type="entry name" value="polyprenyl_synt"/>
    <property type="match status" value="1"/>
</dbReference>
<dbReference type="FunFam" id="1.10.600.10:FF:000001">
    <property type="entry name" value="Geranylgeranyl diphosphate synthase"/>
    <property type="match status" value="1"/>
</dbReference>
<keyword evidence="6" id="KW-0479">Metal-binding</keyword>
<evidence type="ECO:0000256" key="7">
    <source>
        <dbReference type="ARBA" id="ARBA00022842"/>
    </source>
</evidence>
<dbReference type="CDD" id="cd00685">
    <property type="entry name" value="Trans_IPPS_HT"/>
    <property type="match status" value="1"/>
</dbReference>
<sequence>MTVAFDTFLKESKTFVEEKLVSYANELQCPNVLREAMAYSLEAGGKRLRPLLLFATLQAFGKERNLGVGAACALEMIHTYSLVHDDLPCMDDDDLRRGKPTNHKVFGEAMAVLAGDGLLTYAFQVIMAYEKKEISAEKKVRLVLELAKAAGPEGMVGGQVADMEAEGKQLTIDELEYIHKHKTGKLLEFAVLAGSILSDATKEQEEKLLAFAKYIGLAFQIRDDILDVEGTEEEIGKPIGSDVSNEKSTYTTLFTVDRAKDILEETIAKAKDAIGSLQLQDEYLLSICDLIAKRNN</sequence>
<dbReference type="EMBL" id="CP034548">
    <property type="protein sequence ID" value="AZQ46350.1"/>
    <property type="molecule type" value="Genomic_DNA"/>
</dbReference>
<dbReference type="EC" id="2.5.1.10" evidence="3"/>
<reference evidence="13 16" key="2">
    <citation type="submission" date="2018-12" db="EMBL/GenBank/DDBJ databases">
        <authorList>
            <person name="Wang H."/>
            <person name="Peng S."/>
            <person name="Yu X."/>
            <person name="Li X."/>
        </authorList>
    </citation>
    <scope>NUCLEOTIDE SEQUENCE [LARGE SCALE GENOMIC DNA]</scope>
    <source>
        <strain evidence="13 16">PFYN01</strain>
    </source>
</reference>
<accession>A0A1J9TTX9</accession>
<dbReference type="InterPro" id="IPR033749">
    <property type="entry name" value="Polyprenyl_synt_CS"/>
</dbReference>
<dbReference type="AlphaFoldDB" id="A0A1J9TTX9"/>
<dbReference type="InterPro" id="IPR053378">
    <property type="entry name" value="Prenyl_diphosphate_synthase"/>
</dbReference>
<dbReference type="Gene3D" id="1.10.600.10">
    <property type="entry name" value="Farnesyl Diphosphate Synthase"/>
    <property type="match status" value="1"/>
</dbReference>
<evidence type="ECO:0000313" key="16">
    <source>
        <dbReference type="Proteomes" id="UP000272492"/>
    </source>
</evidence>
<dbReference type="RefSeq" id="WP_048531057.1">
    <property type="nucleotide sequence ID" value="NZ_CBCSIO010000001.1"/>
</dbReference>
<evidence type="ECO:0000256" key="5">
    <source>
        <dbReference type="ARBA" id="ARBA00022679"/>
    </source>
</evidence>
<evidence type="ECO:0000313" key="14">
    <source>
        <dbReference type="EMBL" id="OJD69233.1"/>
    </source>
</evidence>
<comment type="cofactor">
    <cofactor evidence="1">
        <name>Mg(2+)</name>
        <dbReference type="ChEBI" id="CHEBI:18420"/>
    </cofactor>
</comment>
<dbReference type="SUPFAM" id="SSF48576">
    <property type="entry name" value="Terpenoid synthases"/>
    <property type="match status" value="1"/>
</dbReference>
<dbReference type="PANTHER" id="PTHR43281:SF1">
    <property type="entry name" value="FARNESYL DIPHOSPHATE SYNTHASE"/>
    <property type="match status" value="1"/>
</dbReference>
<protein>
    <recommendedName>
        <fullName evidence="4">Farnesyl diphosphate synthase</fullName>
        <ecNumber evidence="3">2.5.1.10</ecNumber>
    </recommendedName>
    <alternativeName>
        <fullName evidence="10">(2E,6E)-farnesyl diphosphate synthase</fullName>
    </alternativeName>
    <alternativeName>
        <fullName evidence="9">Geranyltranstransferase</fullName>
    </alternativeName>
</protein>
<name>A0A1J9TTX9_9BACI</name>
<dbReference type="GeneID" id="83637892"/>
<dbReference type="EMBL" id="MAOE01000035">
    <property type="protein sequence ID" value="OJD69233.1"/>
    <property type="molecule type" value="Genomic_DNA"/>
</dbReference>
<evidence type="ECO:0000256" key="1">
    <source>
        <dbReference type="ARBA" id="ARBA00001946"/>
    </source>
</evidence>
<evidence type="ECO:0000256" key="9">
    <source>
        <dbReference type="ARBA" id="ARBA00032380"/>
    </source>
</evidence>
<dbReference type="GO" id="GO:0005737">
    <property type="term" value="C:cytoplasm"/>
    <property type="evidence" value="ECO:0007669"/>
    <property type="project" value="UniProtKB-ARBA"/>
</dbReference>
<evidence type="ECO:0000256" key="2">
    <source>
        <dbReference type="ARBA" id="ARBA00006706"/>
    </source>
</evidence>
<keyword evidence="8" id="KW-0414">Isoprene biosynthesis</keyword>
<dbReference type="GO" id="GO:0004337">
    <property type="term" value="F:(2E,6E)-farnesyl diphosphate synthase activity"/>
    <property type="evidence" value="ECO:0007669"/>
    <property type="project" value="UniProtKB-EC"/>
</dbReference>
<comment type="catalytic activity">
    <reaction evidence="11">
        <text>isopentenyl diphosphate + (2E)-geranyl diphosphate = (2E,6E)-farnesyl diphosphate + diphosphate</text>
        <dbReference type="Rhea" id="RHEA:19361"/>
        <dbReference type="ChEBI" id="CHEBI:33019"/>
        <dbReference type="ChEBI" id="CHEBI:58057"/>
        <dbReference type="ChEBI" id="CHEBI:128769"/>
        <dbReference type="ChEBI" id="CHEBI:175763"/>
        <dbReference type="EC" id="2.5.1.10"/>
    </reaction>
</comment>
<evidence type="ECO:0000313" key="13">
    <source>
        <dbReference type="EMBL" id="AZQ46350.1"/>
    </source>
</evidence>
<evidence type="ECO:0000256" key="11">
    <source>
        <dbReference type="ARBA" id="ARBA00049399"/>
    </source>
</evidence>
<dbReference type="NCBIfam" id="NF045485">
    <property type="entry name" value="FPPsyn"/>
    <property type="match status" value="1"/>
</dbReference>
<dbReference type="PANTHER" id="PTHR43281">
    <property type="entry name" value="FARNESYL DIPHOSPHATE SYNTHASE"/>
    <property type="match status" value="1"/>
</dbReference>
<evidence type="ECO:0000256" key="12">
    <source>
        <dbReference type="RuleBase" id="RU004466"/>
    </source>
</evidence>
<dbReference type="GO" id="GO:0016114">
    <property type="term" value="P:terpenoid biosynthetic process"/>
    <property type="evidence" value="ECO:0007669"/>
    <property type="project" value="UniProtKB-ARBA"/>
</dbReference>
<evidence type="ECO:0000256" key="8">
    <source>
        <dbReference type="ARBA" id="ARBA00023229"/>
    </source>
</evidence>
<evidence type="ECO:0000256" key="3">
    <source>
        <dbReference type="ARBA" id="ARBA00012439"/>
    </source>
</evidence>
<dbReference type="PROSITE" id="PS00444">
    <property type="entry name" value="POLYPRENYL_SYNTHASE_2"/>
    <property type="match status" value="1"/>
</dbReference>
<dbReference type="Proteomes" id="UP000272492">
    <property type="component" value="Chromosome"/>
</dbReference>
<keyword evidence="16" id="KW-1185">Reference proteome</keyword>
<dbReference type="SFLD" id="SFLDS00005">
    <property type="entry name" value="Isoprenoid_Synthase_Type_I"/>
    <property type="match status" value="1"/>
</dbReference>
<dbReference type="Proteomes" id="UP000181873">
    <property type="component" value="Unassembled WGS sequence"/>
</dbReference>
<dbReference type="InterPro" id="IPR008949">
    <property type="entry name" value="Isoprenoid_synthase_dom_sf"/>
</dbReference>